<name>X1TLY4_9ZZZZ</name>
<dbReference type="PANTHER" id="PTHR37850:SF2">
    <property type="entry name" value="SAF DOMAIN PROTEIN"/>
    <property type="match status" value="1"/>
</dbReference>
<evidence type="ECO:0000259" key="3">
    <source>
        <dbReference type="Pfam" id="PF01113"/>
    </source>
</evidence>
<dbReference type="InterPro" id="IPR036291">
    <property type="entry name" value="NAD(P)-bd_dom_sf"/>
</dbReference>
<dbReference type="AlphaFoldDB" id="X1TLY4"/>
<dbReference type="GO" id="GO:0009089">
    <property type="term" value="P:lysine biosynthetic process via diaminopimelate"/>
    <property type="evidence" value="ECO:0007669"/>
    <property type="project" value="InterPro"/>
</dbReference>
<dbReference type="SUPFAM" id="SSF51735">
    <property type="entry name" value="NAD(P)-binding Rossmann-fold domains"/>
    <property type="match status" value="1"/>
</dbReference>
<evidence type="ECO:0000313" key="4">
    <source>
        <dbReference type="EMBL" id="GAJ06353.1"/>
    </source>
</evidence>
<keyword evidence="2" id="KW-0560">Oxidoreductase</keyword>
<dbReference type="InterPro" id="IPR000846">
    <property type="entry name" value="DapB_N"/>
</dbReference>
<gene>
    <name evidence="4" type="ORF">S12H4_43234</name>
</gene>
<evidence type="ECO:0000256" key="2">
    <source>
        <dbReference type="ARBA" id="ARBA00023002"/>
    </source>
</evidence>
<dbReference type="Pfam" id="PF01113">
    <property type="entry name" value="DapB_N"/>
    <property type="match status" value="1"/>
</dbReference>
<evidence type="ECO:0000256" key="1">
    <source>
        <dbReference type="ARBA" id="ARBA00022857"/>
    </source>
</evidence>
<organism evidence="4">
    <name type="scientific">marine sediment metagenome</name>
    <dbReference type="NCBI Taxonomy" id="412755"/>
    <lineage>
        <taxon>unclassified sequences</taxon>
        <taxon>metagenomes</taxon>
        <taxon>ecological metagenomes</taxon>
    </lineage>
</organism>
<dbReference type="EMBL" id="BARW01026521">
    <property type="protein sequence ID" value="GAJ06353.1"/>
    <property type="molecule type" value="Genomic_DNA"/>
</dbReference>
<dbReference type="GO" id="GO:0008839">
    <property type="term" value="F:4-hydroxy-tetrahydrodipicolinate reductase"/>
    <property type="evidence" value="ECO:0007669"/>
    <property type="project" value="InterPro"/>
</dbReference>
<dbReference type="PANTHER" id="PTHR37850">
    <property type="entry name" value="STRU PROTEIN"/>
    <property type="match status" value="1"/>
</dbReference>
<reference evidence="4" key="1">
    <citation type="journal article" date="2014" name="Front. Microbiol.">
        <title>High frequency of phylogenetically diverse reductive dehalogenase-homologous genes in deep subseafloor sedimentary metagenomes.</title>
        <authorList>
            <person name="Kawai M."/>
            <person name="Futagami T."/>
            <person name="Toyoda A."/>
            <person name="Takaki Y."/>
            <person name="Nishi S."/>
            <person name="Hori S."/>
            <person name="Arai W."/>
            <person name="Tsubouchi T."/>
            <person name="Morono Y."/>
            <person name="Uchiyama I."/>
            <person name="Ito T."/>
            <person name="Fujiyama A."/>
            <person name="Inagaki F."/>
            <person name="Takami H."/>
        </authorList>
    </citation>
    <scope>NUCLEOTIDE SEQUENCE</scope>
    <source>
        <strain evidence="4">Expedition CK06-06</strain>
    </source>
</reference>
<sequence length="135" mass="14610">MINYRLKKLEKEGKRIKVGVVGAGRMGTGLVCQIAQMQGMRTVAIADTTLDRALEAYKISGIKEKDIIITDDVKTAIDSIAREKMVVTKNGQIIPECPVDAVVDATGIPEIGARTAFNSIMNKKHVVTLTVEAVL</sequence>
<keyword evidence="1" id="KW-0521">NADP</keyword>
<protein>
    <recommendedName>
        <fullName evidence="3">Dihydrodipicolinate reductase N-terminal domain-containing protein</fullName>
    </recommendedName>
</protein>
<accession>X1TLY4</accession>
<comment type="caution">
    <text evidence="4">The sequence shown here is derived from an EMBL/GenBank/DDBJ whole genome shotgun (WGS) entry which is preliminary data.</text>
</comment>
<dbReference type="Gene3D" id="3.40.50.720">
    <property type="entry name" value="NAD(P)-binding Rossmann-like Domain"/>
    <property type="match status" value="1"/>
</dbReference>
<proteinExistence type="predicted"/>
<feature type="domain" description="Dihydrodipicolinate reductase N-terminal" evidence="3">
    <location>
        <begin position="16"/>
        <end position="81"/>
    </location>
</feature>